<dbReference type="Proteomes" id="UP001497680">
    <property type="component" value="Unassembled WGS sequence"/>
</dbReference>
<proteinExistence type="predicted"/>
<dbReference type="EMBL" id="MU394322">
    <property type="protein sequence ID" value="KAI6085693.1"/>
    <property type="molecule type" value="Genomic_DNA"/>
</dbReference>
<evidence type="ECO:0000313" key="2">
    <source>
        <dbReference type="Proteomes" id="UP001497680"/>
    </source>
</evidence>
<organism evidence="1 2">
    <name type="scientific">Hypoxylon rubiginosum</name>
    <dbReference type="NCBI Taxonomy" id="110542"/>
    <lineage>
        <taxon>Eukaryota</taxon>
        <taxon>Fungi</taxon>
        <taxon>Dikarya</taxon>
        <taxon>Ascomycota</taxon>
        <taxon>Pezizomycotina</taxon>
        <taxon>Sordariomycetes</taxon>
        <taxon>Xylariomycetidae</taxon>
        <taxon>Xylariales</taxon>
        <taxon>Hypoxylaceae</taxon>
        <taxon>Hypoxylon</taxon>
    </lineage>
</organism>
<comment type="caution">
    <text evidence="1">The sequence shown here is derived from an EMBL/GenBank/DDBJ whole genome shotgun (WGS) entry which is preliminary data.</text>
</comment>
<sequence length="404" mass="45699">MPESSQPPPYPGNTGLAHHVLGESDQEKATPGPESRDDYGLYDDDEDDWELDDAQEELRANHQRGYNHRDQDLINASVLDEARFSLPNPPAQLPYPVILPQRRPKNRDRGFIRAYAPDLMRCGIDLRTFMAFLDGLDKATAASPWVNVIDLAGGAAGFIPYAVAPPIGLAVQIAAGVYRETQGRKNQNDFIVKMNEELFRPRGLYCLIMAYRPDTGKTVPRQGTLTQINIDAATGTHASANNRYRSNDGTMGPIEFPASADLIFPGLEDASRDNTQGEGSMGDSFLKAFERFKNRRDLKAQRKYLKRNPTSALSPLMDPKVELTPKDREKQERRVEKDERKREKHERKREKKAQKHPERAEKEPRKRLLQKDVLYMMIINMPSKDEMENALKLVGDGGIQEGRC</sequence>
<evidence type="ECO:0000313" key="1">
    <source>
        <dbReference type="EMBL" id="KAI6085693.1"/>
    </source>
</evidence>
<name>A0ACC0CZ10_9PEZI</name>
<gene>
    <name evidence="1" type="ORF">F4821DRAFT_239872</name>
</gene>
<keyword evidence="2" id="KW-1185">Reference proteome</keyword>
<protein>
    <submittedName>
        <fullName evidence="1">Uncharacterized protein</fullName>
    </submittedName>
</protein>
<reference evidence="1 2" key="1">
    <citation type="journal article" date="2022" name="New Phytol.">
        <title>Ecological generalism drives hyperdiversity of secondary metabolite gene clusters in xylarialean endophytes.</title>
        <authorList>
            <person name="Franco M.E.E."/>
            <person name="Wisecaver J.H."/>
            <person name="Arnold A.E."/>
            <person name="Ju Y.M."/>
            <person name="Slot J.C."/>
            <person name="Ahrendt S."/>
            <person name="Moore L.P."/>
            <person name="Eastman K.E."/>
            <person name="Scott K."/>
            <person name="Konkel Z."/>
            <person name="Mondo S.J."/>
            <person name="Kuo A."/>
            <person name="Hayes R.D."/>
            <person name="Haridas S."/>
            <person name="Andreopoulos B."/>
            <person name="Riley R."/>
            <person name="LaButti K."/>
            <person name="Pangilinan J."/>
            <person name="Lipzen A."/>
            <person name="Amirebrahimi M."/>
            <person name="Yan J."/>
            <person name="Adam C."/>
            <person name="Keymanesh K."/>
            <person name="Ng V."/>
            <person name="Louie K."/>
            <person name="Northen T."/>
            <person name="Drula E."/>
            <person name="Henrissat B."/>
            <person name="Hsieh H.M."/>
            <person name="Youens-Clark K."/>
            <person name="Lutzoni F."/>
            <person name="Miadlikowska J."/>
            <person name="Eastwood D.C."/>
            <person name="Hamelin R.C."/>
            <person name="Grigoriev I.V."/>
            <person name="U'Ren J.M."/>
        </authorList>
    </citation>
    <scope>NUCLEOTIDE SEQUENCE [LARGE SCALE GENOMIC DNA]</scope>
    <source>
        <strain evidence="1 2">ER1909</strain>
    </source>
</reference>
<accession>A0ACC0CZ10</accession>